<evidence type="ECO:0000256" key="2">
    <source>
        <dbReference type="ARBA" id="ARBA00023287"/>
    </source>
</evidence>
<gene>
    <name evidence="4" type="ORF">JF544_15240</name>
</gene>
<evidence type="ECO:0000313" key="4">
    <source>
        <dbReference type="EMBL" id="MBN8236617.1"/>
    </source>
</evidence>
<proteinExistence type="predicted"/>
<keyword evidence="2" id="KW-0178">Competence</keyword>
<evidence type="ECO:0000313" key="5">
    <source>
        <dbReference type="Proteomes" id="UP000663970"/>
    </source>
</evidence>
<sequence length="110" mass="12684">MRNSNGFTLLETVTAFSVLLVLLLTLFPALISLENGRAALSWEREAVSLLYDEYHLHLKENRPYPYTKVYQIHNPVTLIFTEEGGGKGCAYWKDTKNRENEFCLYDVPPE</sequence>
<feature type="transmembrane region" description="Helical" evidence="3">
    <location>
        <begin position="12"/>
        <end position="33"/>
    </location>
</feature>
<dbReference type="RefSeq" id="WP_206935161.1">
    <property type="nucleotide sequence ID" value="NZ_JAEKJY010000005.1"/>
</dbReference>
<reference evidence="4 5" key="1">
    <citation type="submission" date="2020-12" db="EMBL/GenBank/DDBJ databases">
        <title>Oil enriched cultivation method for isolating marine PHA-producing bacteria.</title>
        <authorList>
            <person name="Zheng W."/>
            <person name="Yu S."/>
            <person name="Huang Y."/>
        </authorList>
    </citation>
    <scope>NUCLEOTIDE SEQUENCE [LARGE SCALE GENOMIC DNA]</scope>
    <source>
        <strain evidence="4 5">SY-2-6</strain>
    </source>
</reference>
<keyword evidence="3" id="KW-1133">Transmembrane helix</keyword>
<protein>
    <submittedName>
        <fullName evidence="4">Prepilin-type N-terminal cleavage/methylation domain-containing protein</fullName>
    </submittedName>
</protein>
<name>A0ABS3DZ32_9BACI</name>
<keyword evidence="3" id="KW-0472">Membrane</keyword>
<evidence type="ECO:0000256" key="1">
    <source>
        <dbReference type="ARBA" id="ARBA00004241"/>
    </source>
</evidence>
<keyword evidence="3" id="KW-0812">Transmembrane</keyword>
<comment type="subcellular location">
    <subcellularLocation>
        <location evidence="1">Cell surface</location>
    </subcellularLocation>
</comment>
<organism evidence="4 5">
    <name type="scientific">Halobacillus kuroshimensis</name>
    <dbReference type="NCBI Taxonomy" id="302481"/>
    <lineage>
        <taxon>Bacteria</taxon>
        <taxon>Bacillati</taxon>
        <taxon>Bacillota</taxon>
        <taxon>Bacilli</taxon>
        <taxon>Bacillales</taxon>
        <taxon>Bacillaceae</taxon>
        <taxon>Halobacillus</taxon>
    </lineage>
</organism>
<dbReference type="Proteomes" id="UP000663970">
    <property type="component" value="Unassembled WGS sequence"/>
</dbReference>
<evidence type="ECO:0000256" key="3">
    <source>
        <dbReference type="SAM" id="Phobius"/>
    </source>
</evidence>
<keyword evidence="5" id="KW-1185">Reference proteome</keyword>
<dbReference type="InterPro" id="IPR012902">
    <property type="entry name" value="N_methyl_site"/>
</dbReference>
<dbReference type="EMBL" id="JAEKJY010000005">
    <property type="protein sequence ID" value="MBN8236617.1"/>
    <property type="molecule type" value="Genomic_DNA"/>
</dbReference>
<accession>A0ABS3DZ32</accession>
<comment type="caution">
    <text evidence="4">The sequence shown here is derived from an EMBL/GenBank/DDBJ whole genome shotgun (WGS) entry which is preliminary data.</text>
</comment>
<dbReference type="Pfam" id="PF07963">
    <property type="entry name" value="N_methyl"/>
    <property type="match status" value="1"/>
</dbReference>